<dbReference type="GO" id="GO:0005874">
    <property type="term" value="C:microtubule"/>
    <property type="evidence" value="ECO:0007669"/>
    <property type="project" value="UniProtKB-KW"/>
</dbReference>
<gene>
    <name evidence="7" type="ORF">ONB1V03_LOCUS1285</name>
</gene>
<organism evidence="7">
    <name type="scientific">Oppiella nova</name>
    <dbReference type="NCBI Taxonomy" id="334625"/>
    <lineage>
        <taxon>Eukaryota</taxon>
        <taxon>Metazoa</taxon>
        <taxon>Ecdysozoa</taxon>
        <taxon>Arthropoda</taxon>
        <taxon>Chelicerata</taxon>
        <taxon>Arachnida</taxon>
        <taxon>Acari</taxon>
        <taxon>Acariformes</taxon>
        <taxon>Sarcoptiformes</taxon>
        <taxon>Oribatida</taxon>
        <taxon>Brachypylina</taxon>
        <taxon>Oppioidea</taxon>
        <taxon>Oppiidae</taxon>
        <taxon>Oppiella</taxon>
    </lineage>
</organism>
<comment type="similarity">
    <text evidence="5">Belongs to the TUBGCP family.</text>
</comment>
<dbReference type="EMBL" id="OC915025">
    <property type="protein sequence ID" value="CAD7638224.1"/>
    <property type="molecule type" value="Genomic_DNA"/>
</dbReference>
<dbReference type="GO" id="GO:0000930">
    <property type="term" value="C:gamma-tubulin complex"/>
    <property type="evidence" value="ECO:0007669"/>
    <property type="project" value="TreeGrafter"/>
</dbReference>
<proteinExistence type="inferred from homology"/>
<reference evidence="7" key="1">
    <citation type="submission" date="2020-11" db="EMBL/GenBank/DDBJ databases">
        <authorList>
            <person name="Tran Van P."/>
        </authorList>
    </citation>
    <scope>NUCLEOTIDE SEQUENCE</scope>
</reference>
<evidence type="ECO:0000256" key="1">
    <source>
        <dbReference type="ARBA" id="ARBA00004267"/>
    </source>
</evidence>
<keyword evidence="4 5" id="KW-0206">Cytoskeleton</keyword>
<evidence type="ECO:0000256" key="2">
    <source>
        <dbReference type="ARBA" id="ARBA00022490"/>
    </source>
</evidence>
<accession>A0A7R9LB01</accession>
<dbReference type="GO" id="GO:0051011">
    <property type="term" value="F:microtubule minus-end binding"/>
    <property type="evidence" value="ECO:0007669"/>
    <property type="project" value="TreeGrafter"/>
</dbReference>
<dbReference type="GO" id="GO:0051321">
    <property type="term" value="P:meiotic cell cycle"/>
    <property type="evidence" value="ECO:0007669"/>
    <property type="project" value="TreeGrafter"/>
</dbReference>
<dbReference type="GO" id="GO:0043015">
    <property type="term" value="F:gamma-tubulin binding"/>
    <property type="evidence" value="ECO:0007669"/>
    <property type="project" value="InterPro"/>
</dbReference>
<dbReference type="GO" id="GO:0051225">
    <property type="term" value="P:spindle assembly"/>
    <property type="evidence" value="ECO:0007669"/>
    <property type="project" value="TreeGrafter"/>
</dbReference>
<dbReference type="GO" id="GO:0000922">
    <property type="term" value="C:spindle pole"/>
    <property type="evidence" value="ECO:0007669"/>
    <property type="project" value="InterPro"/>
</dbReference>
<dbReference type="InterPro" id="IPR007259">
    <property type="entry name" value="GCP"/>
</dbReference>
<dbReference type="GO" id="GO:0000278">
    <property type="term" value="P:mitotic cell cycle"/>
    <property type="evidence" value="ECO:0007669"/>
    <property type="project" value="TreeGrafter"/>
</dbReference>
<evidence type="ECO:0000313" key="7">
    <source>
        <dbReference type="EMBL" id="CAD7638224.1"/>
    </source>
</evidence>
<sequence length="379" mass="43782">MSLAVNAMNGHNMAGHHDNRSIFGDKRCLVLEILYVLEGINGDLVDTRRKALESSDCLMNGSIGVPEINLINRLLVMANHYIGVNHFIQKYSSDSNPYNRRLAQSVDKLLIDYRNELIEVEIDIHRNPNYSVIKFNRFLKFGQTFDFLDQIVSQFNEKVDSFASTLDILNESSLSGFTQIEKCAKILYESSDSLYSDIWSWIMFGFLSNKSENHFFIRDDNQKTTLDMSRVPAFISPMDAIKVHQIGESVRLAQSRGLEFVFNDKENDLFERFNDMKNRVSSDKKSFSQFIESVRSIVSEQNWKYVVNEEGLKDRLQSLKMFYLMSNDGFWSSFVSITSELVLNGHNRFKKEDSNYSICLNYKIPDSLQDIISDDSINK</sequence>
<keyword evidence="8" id="KW-1185">Reference proteome</keyword>
<dbReference type="GO" id="GO:0007020">
    <property type="term" value="P:microtubule nucleation"/>
    <property type="evidence" value="ECO:0007669"/>
    <property type="project" value="InterPro"/>
</dbReference>
<feature type="domain" description="Gamma tubulin complex component protein N-terminal" evidence="6">
    <location>
        <begin position="32"/>
        <end position="309"/>
    </location>
</feature>
<dbReference type="AlphaFoldDB" id="A0A7R9LB01"/>
<evidence type="ECO:0000256" key="3">
    <source>
        <dbReference type="ARBA" id="ARBA00022701"/>
    </source>
</evidence>
<dbReference type="Proteomes" id="UP000728032">
    <property type="component" value="Unassembled WGS sequence"/>
</dbReference>
<dbReference type="InterPro" id="IPR041470">
    <property type="entry name" value="GCP_N"/>
</dbReference>
<dbReference type="GO" id="GO:0031122">
    <property type="term" value="P:cytoplasmic microtubule organization"/>
    <property type="evidence" value="ECO:0007669"/>
    <property type="project" value="TreeGrafter"/>
</dbReference>
<dbReference type="EMBL" id="CAJPVJ010000200">
    <property type="protein sequence ID" value="CAG2161681.1"/>
    <property type="molecule type" value="Genomic_DNA"/>
</dbReference>
<dbReference type="PANTHER" id="PTHR19302">
    <property type="entry name" value="GAMMA TUBULIN COMPLEX PROTEIN"/>
    <property type="match status" value="1"/>
</dbReference>
<keyword evidence="3 5" id="KW-0493">Microtubule</keyword>
<comment type="subcellular location">
    <subcellularLocation>
        <location evidence="1 5">Cytoplasm</location>
        <location evidence="1 5">Cytoskeleton</location>
        <location evidence="1 5">Microtubule organizing center</location>
    </subcellularLocation>
</comment>
<protein>
    <recommendedName>
        <fullName evidence="5">Gamma-tubulin complex component</fullName>
    </recommendedName>
</protein>
<keyword evidence="2 5" id="KW-0963">Cytoplasm</keyword>
<evidence type="ECO:0000313" key="8">
    <source>
        <dbReference type="Proteomes" id="UP000728032"/>
    </source>
</evidence>
<evidence type="ECO:0000259" key="6">
    <source>
        <dbReference type="Pfam" id="PF17681"/>
    </source>
</evidence>
<evidence type="ECO:0000256" key="5">
    <source>
        <dbReference type="RuleBase" id="RU363050"/>
    </source>
</evidence>
<evidence type="ECO:0000256" key="4">
    <source>
        <dbReference type="ARBA" id="ARBA00023212"/>
    </source>
</evidence>
<dbReference type="PANTHER" id="PTHR19302:SF27">
    <property type="entry name" value="GAMMA-TUBULIN COMPLEX COMPONENT 4"/>
    <property type="match status" value="1"/>
</dbReference>
<name>A0A7R9LB01_9ACAR</name>
<dbReference type="Pfam" id="PF17681">
    <property type="entry name" value="GCP_N_terminal"/>
    <property type="match status" value="1"/>
</dbReference>
<dbReference type="OrthoDB" id="6490518at2759"/>